<dbReference type="AlphaFoldDB" id="A0A9D1YPC6"/>
<dbReference type="Proteomes" id="UP000824007">
    <property type="component" value="Unassembled WGS sequence"/>
</dbReference>
<comment type="caution">
    <text evidence="2">The sequence shown here is derived from an EMBL/GenBank/DDBJ whole genome shotgun (WGS) entry which is preliminary data.</text>
</comment>
<sequence>MKDITYLTDHYQEKIDAINKFQAPLNFLFITDPHNRMNEFSVREGRVRGMTEYEHAVDAAGSIQYILDRCPDIRMVINGGDIGNDYHPDPEVIRKSQREYMDALYALSVPVYSCVGNHDNALGNCTDEGWDNRKYVILPEEMHDICMKYAPGRDNYYYIDPAGCGFRFVFLDVSDGDYRQDQNGQYQGWMYAVSDRQAGWFEKEALHTDRYVIVVCHGPVCNQGIYGSEGYPAGIKPYYDLINGPRLHAAMKKAGNVVCHIAGHVHYDNLLYDDGILTVTTQSACAWAWCPSCPERKVGTITETAFDVFSIKGDTVKITRFGAGYDRMGALPRMGQTGR</sequence>
<protein>
    <submittedName>
        <fullName evidence="2">Metallophosphoesterase</fullName>
    </submittedName>
</protein>
<dbReference type="Pfam" id="PF00149">
    <property type="entry name" value="Metallophos"/>
    <property type="match status" value="1"/>
</dbReference>
<accession>A0A9D1YPC6</accession>
<evidence type="ECO:0000313" key="3">
    <source>
        <dbReference type="Proteomes" id="UP000824007"/>
    </source>
</evidence>
<feature type="domain" description="Calcineurin-like phosphoesterase" evidence="1">
    <location>
        <begin position="26"/>
        <end position="267"/>
    </location>
</feature>
<proteinExistence type="predicted"/>
<dbReference type="InterPro" id="IPR051918">
    <property type="entry name" value="STPP_CPPED1"/>
</dbReference>
<name>A0A9D1YPC6_9FIRM</name>
<organism evidence="2 3">
    <name type="scientific">Candidatus Eisenbergiella pullistercoris</name>
    <dbReference type="NCBI Taxonomy" id="2838555"/>
    <lineage>
        <taxon>Bacteria</taxon>
        <taxon>Bacillati</taxon>
        <taxon>Bacillota</taxon>
        <taxon>Clostridia</taxon>
        <taxon>Lachnospirales</taxon>
        <taxon>Lachnospiraceae</taxon>
        <taxon>Eisenbergiella</taxon>
    </lineage>
</organism>
<dbReference type="InterPro" id="IPR004843">
    <property type="entry name" value="Calcineurin-like_PHP"/>
</dbReference>
<dbReference type="InterPro" id="IPR029052">
    <property type="entry name" value="Metallo-depent_PP-like"/>
</dbReference>
<reference evidence="2" key="2">
    <citation type="submission" date="2021-04" db="EMBL/GenBank/DDBJ databases">
        <authorList>
            <person name="Gilroy R."/>
        </authorList>
    </citation>
    <scope>NUCLEOTIDE SEQUENCE</scope>
    <source>
        <strain evidence="2">ChiSxjej3B15-24422</strain>
    </source>
</reference>
<dbReference type="EMBL" id="DXDD01000097">
    <property type="protein sequence ID" value="HIY60540.1"/>
    <property type="molecule type" value="Genomic_DNA"/>
</dbReference>
<dbReference type="PANTHER" id="PTHR43143:SF1">
    <property type="entry name" value="SERINE_THREONINE-PROTEIN PHOSPHATASE CPPED1"/>
    <property type="match status" value="1"/>
</dbReference>
<reference evidence="2" key="1">
    <citation type="journal article" date="2021" name="PeerJ">
        <title>Extensive microbial diversity within the chicken gut microbiome revealed by metagenomics and culture.</title>
        <authorList>
            <person name="Gilroy R."/>
            <person name="Ravi A."/>
            <person name="Getino M."/>
            <person name="Pursley I."/>
            <person name="Horton D.L."/>
            <person name="Alikhan N.F."/>
            <person name="Baker D."/>
            <person name="Gharbi K."/>
            <person name="Hall N."/>
            <person name="Watson M."/>
            <person name="Adriaenssens E.M."/>
            <person name="Foster-Nyarko E."/>
            <person name="Jarju S."/>
            <person name="Secka A."/>
            <person name="Antonio M."/>
            <person name="Oren A."/>
            <person name="Chaudhuri R.R."/>
            <person name="La Ragione R."/>
            <person name="Hildebrand F."/>
            <person name="Pallen M.J."/>
        </authorList>
    </citation>
    <scope>NUCLEOTIDE SEQUENCE</scope>
    <source>
        <strain evidence="2">ChiSxjej3B15-24422</strain>
    </source>
</reference>
<dbReference type="SUPFAM" id="SSF56300">
    <property type="entry name" value="Metallo-dependent phosphatases"/>
    <property type="match status" value="1"/>
</dbReference>
<dbReference type="GO" id="GO:0016787">
    <property type="term" value="F:hydrolase activity"/>
    <property type="evidence" value="ECO:0007669"/>
    <property type="project" value="InterPro"/>
</dbReference>
<evidence type="ECO:0000313" key="2">
    <source>
        <dbReference type="EMBL" id="HIY60540.1"/>
    </source>
</evidence>
<evidence type="ECO:0000259" key="1">
    <source>
        <dbReference type="Pfam" id="PF00149"/>
    </source>
</evidence>
<gene>
    <name evidence="2" type="ORF">H9831_07685</name>
</gene>
<dbReference type="PANTHER" id="PTHR43143">
    <property type="entry name" value="METALLOPHOSPHOESTERASE, CALCINEURIN SUPERFAMILY"/>
    <property type="match status" value="1"/>
</dbReference>
<dbReference type="Gene3D" id="3.60.21.10">
    <property type="match status" value="1"/>
</dbReference>